<protein>
    <submittedName>
        <fullName evidence="2">DUF2065 domain-containing protein</fullName>
    </submittedName>
</protein>
<keyword evidence="1" id="KW-0812">Transmembrane</keyword>
<evidence type="ECO:0000313" key="2">
    <source>
        <dbReference type="EMBL" id="PZP36435.1"/>
    </source>
</evidence>
<keyword evidence="1" id="KW-1133">Transmembrane helix</keyword>
<reference evidence="2 3" key="1">
    <citation type="submission" date="2017-08" db="EMBL/GenBank/DDBJ databases">
        <title>Infants hospitalized years apart are colonized by the same room-sourced microbial strains.</title>
        <authorList>
            <person name="Brooks B."/>
            <person name="Olm M.R."/>
            <person name="Firek B.A."/>
            <person name="Baker R."/>
            <person name="Thomas B.C."/>
            <person name="Morowitz M.J."/>
            <person name="Banfield J.F."/>
        </authorList>
    </citation>
    <scope>NUCLEOTIDE SEQUENCE [LARGE SCALE GENOMIC DNA]</scope>
    <source>
        <strain evidence="2">S2_012_000_R2_81</strain>
    </source>
</reference>
<sequence>MNELLSALALMLIIEGLMPLVSPSSWREVFSKLLALSDGQIRFVGLASLLMGAIGLLLLR</sequence>
<dbReference type="Proteomes" id="UP000249633">
    <property type="component" value="Unassembled WGS sequence"/>
</dbReference>
<comment type="caution">
    <text evidence="2">The sequence shown here is derived from an EMBL/GenBank/DDBJ whole genome shotgun (WGS) entry which is preliminary data.</text>
</comment>
<name>A0A2W5DWU3_9BURK</name>
<organism evidence="2 3">
    <name type="scientific">Roseateles depolymerans</name>
    <dbReference type="NCBI Taxonomy" id="76731"/>
    <lineage>
        <taxon>Bacteria</taxon>
        <taxon>Pseudomonadati</taxon>
        <taxon>Pseudomonadota</taxon>
        <taxon>Betaproteobacteria</taxon>
        <taxon>Burkholderiales</taxon>
        <taxon>Sphaerotilaceae</taxon>
        <taxon>Roseateles</taxon>
    </lineage>
</organism>
<dbReference type="Pfam" id="PF09838">
    <property type="entry name" value="DUF2065"/>
    <property type="match status" value="1"/>
</dbReference>
<accession>A0A2W5DWU3</accession>
<dbReference type="InterPro" id="IPR019201">
    <property type="entry name" value="DUF2065"/>
</dbReference>
<proteinExistence type="predicted"/>
<keyword evidence="1" id="KW-0472">Membrane</keyword>
<evidence type="ECO:0000313" key="3">
    <source>
        <dbReference type="Proteomes" id="UP000249633"/>
    </source>
</evidence>
<feature type="transmembrane region" description="Helical" evidence="1">
    <location>
        <begin position="39"/>
        <end position="59"/>
    </location>
</feature>
<dbReference type="EMBL" id="QFOD01000001">
    <property type="protein sequence ID" value="PZP36435.1"/>
    <property type="molecule type" value="Genomic_DNA"/>
</dbReference>
<dbReference type="AlphaFoldDB" id="A0A2W5DWU3"/>
<dbReference type="PANTHER" id="PTHR38602:SF1">
    <property type="entry name" value="INNER MEMBRANE PROTEIN"/>
    <property type="match status" value="1"/>
</dbReference>
<dbReference type="PANTHER" id="PTHR38602">
    <property type="entry name" value="INNER MEMBRANE PROTEIN-RELATED"/>
    <property type="match status" value="1"/>
</dbReference>
<evidence type="ECO:0000256" key="1">
    <source>
        <dbReference type="SAM" id="Phobius"/>
    </source>
</evidence>
<gene>
    <name evidence="2" type="ORF">DI603_00210</name>
</gene>